<dbReference type="AlphaFoldDB" id="E1SLD9"/>
<protein>
    <recommendedName>
        <fullName evidence="3">Flagellar protein FliT</fullName>
    </recommendedName>
</protein>
<dbReference type="HOGENOM" id="CLU_2195136_0_0_6"/>
<organism evidence="1 2">
    <name type="scientific">Ferrimonas balearica (strain DSM 9799 / CCM 4581 / KCTC 23876 / PAT)</name>
    <dbReference type="NCBI Taxonomy" id="550540"/>
    <lineage>
        <taxon>Bacteria</taxon>
        <taxon>Pseudomonadati</taxon>
        <taxon>Pseudomonadota</taxon>
        <taxon>Gammaproteobacteria</taxon>
        <taxon>Alteromonadales</taxon>
        <taxon>Ferrimonadaceae</taxon>
        <taxon>Ferrimonas</taxon>
    </lineage>
</organism>
<dbReference type="OrthoDB" id="6272021at2"/>
<evidence type="ECO:0008006" key="3">
    <source>
        <dbReference type="Google" id="ProtNLM"/>
    </source>
</evidence>
<accession>E1SLD9</accession>
<dbReference type="Proteomes" id="UP000006683">
    <property type="component" value="Chromosome"/>
</dbReference>
<dbReference type="KEGG" id="fbl:Fbal_2300"/>
<dbReference type="EMBL" id="CP002209">
    <property type="protein sequence ID" value="ADN76503.1"/>
    <property type="molecule type" value="Genomic_DNA"/>
</dbReference>
<reference evidence="1 2" key="1">
    <citation type="journal article" date="2010" name="Stand. Genomic Sci.">
        <title>Complete genome sequence of Ferrimonas balearica type strain (PAT).</title>
        <authorList>
            <person name="Nolan M."/>
            <person name="Sikorski J."/>
            <person name="Davenport K."/>
            <person name="Lucas S."/>
            <person name="Glavina Del Rio T."/>
            <person name="Tice H."/>
            <person name="Cheng J."/>
            <person name="Goodwin L."/>
            <person name="Pitluck S."/>
            <person name="Liolios K."/>
            <person name="Ivanova N."/>
            <person name="Mavromatis K."/>
            <person name="Ovchinnikova G."/>
            <person name="Pati A."/>
            <person name="Chen A."/>
            <person name="Palaniappan K."/>
            <person name="Land M."/>
            <person name="Hauser L."/>
            <person name="Chang Y."/>
            <person name="Jeffries C."/>
            <person name="Tapia R."/>
            <person name="Brettin T."/>
            <person name="Detter J."/>
            <person name="Han C."/>
            <person name="Yasawong M."/>
            <person name="Rohde M."/>
            <person name="Tindall B."/>
            <person name="Goker M."/>
            <person name="Woyke T."/>
            <person name="Bristow J."/>
            <person name="Eisen J."/>
            <person name="Markowitz V."/>
            <person name="Hugenholtz P."/>
            <person name="Kyrpides N."/>
            <person name="Klenk H."/>
            <person name="Lapidus A."/>
        </authorList>
    </citation>
    <scope>NUCLEOTIDE SEQUENCE [LARGE SCALE GENOMIC DNA]</scope>
    <source>
        <strain evidence="2">DSM 9799 / CCM 4581 / KCTC 23876 / PAT</strain>
    </source>
</reference>
<dbReference type="STRING" id="550540.Fbal_2300"/>
<evidence type="ECO:0000313" key="1">
    <source>
        <dbReference type="EMBL" id="ADN76503.1"/>
    </source>
</evidence>
<dbReference type="RefSeq" id="WP_013345809.1">
    <property type="nucleotide sequence ID" value="NC_014541.1"/>
</dbReference>
<sequence length="112" mass="12739">MSVTAGKTSTDLDVRGRCQQWQKLASLLTRAAEQQDWDQLRKVDMAMRQRLEQAGRAQDPAEQHARRQLAEAHRLALHKVVSARDELAGRMNKLRQDKEGLSAYELTKLSGE</sequence>
<name>E1SLD9_FERBD</name>
<keyword evidence="2" id="KW-1185">Reference proteome</keyword>
<dbReference type="GeneID" id="67182512"/>
<evidence type="ECO:0000313" key="2">
    <source>
        <dbReference type="Proteomes" id="UP000006683"/>
    </source>
</evidence>
<gene>
    <name evidence="1" type="ordered locus">Fbal_2300</name>
</gene>
<proteinExistence type="predicted"/>